<evidence type="ECO:0000256" key="1">
    <source>
        <dbReference type="ARBA" id="ARBA00003365"/>
    </source>
</evidence>
<dbReference type="Pfam" id="PF00290">
    <property type="entry name" value="Trp_syntA"/>
    <property type="match status" value="1"/>
</dbReference>
<dbReference type="GO" id="GO:0004834">
    <property type="term" value="F:tryptophan synthase activity"/>
    <property type="evidence" value="ECO:0007669"/>
    <property type="project" value="UniProtKB-UniRule"/>
</dbReference>
<accession>A0A1I4FMC9</accession>
<evidence type="ECO:0000256" key="5">
    <source>
        <dbReference type="ARBA" id="ARBA00022822"/>
    </source>
</evidence>
<keyword evidence="5 9" id="KW-0822">Tryptophan biosynthesis</keyword>
<evidence type="ECO:0000313" key="12">
    <source>
        <dbReference type="Proteomes" id="UP000199152"/>
    </source>
</evidence>
<comment type="catalytic activity">
    <reaction evidence="8 9">
        <text>(1S,2R)-1-C-(indol-3-yl)glycerol 3-phosphate + L-serine = D-glyceraldehyde 3-phosphate + L-tryptophan + H2O</text>
        <dbReference type="Rhea" id="RHEA:10532"/>
        <dbReference type="ChEBI" id="CHEBI:15377"/>
        <dbReference type="ChEBI" id="CHEBI:33384"/>
        <dbReference type="ChEBI" id="CHEBI:57912"/>
        <dbReference type="ChEBI" id="CHEBI:58866"/>
        <dbReference type="ChEBI" id="CHEBI:59776"/>
        <dbReference type="EC" id="4.2.1.20"/>
    </reaction>
</comment>
<dbReference type="GO" id="GO:0005829">
    <property type="term" value="C:cytosol"/>
    <property type="evidence" value="ECO:0007669"/>
    <property type="project" value="TreeGrafter"/>
</dbReference>
<dbReference type="InterPro" id="IPR002028">
    <property type="entry name" value="Trp_synthase_suA"/>
</dbReference>
<dbReference type="PROSITE" id="PS00167">
    <property type="entry name" value="TRP_SYNTHASE_ALPHA"/>
    <property type="match status" value="1"/>
</dbReference>
<dbReference type="OrthoDB" id="9804578at2"/>
<proteinExistence type="inferred from homology"/>
<dbReference type="InterPro" id="IPR018204">
    <property type="entry name" value="Trp_synthase_alpha_AS"/>
</dbReference>
<dbReference type="HAMAP" id="MF_00131">
    <property type="entry name" value="Trp_synth_alpha"/>
    <property type="match status" value="1"/>
</dbReference>
<comment type="similarity">
    <text evidence="9 10">Belongs to the TrpA family.</text>
</comment>
<dbReference type="RefSeq" id="WP_091325292.1">
    <property type="nucleotide sequence ID" value="NZ_FOSW01000007.1"/>
</dbReference>
<keyword evidence="7 9" id="KW-0456">Lyase</keyword>
<keyword evidence="4 9" id="KW-0028">Amino-acid biosynthesis</keyword>
<dbReference type="AlphaFoldDB" id="A0A1I4FMC9"/>
<dbReference type="SUPFAM" id="SSF51366">
    <property type="entry name" value="Ribulose-phoshate binding barrel"/>
    <property type="match status" value="1"/>
</dbReference>
<evidence type="ECO:0000256" key="3">
    <source>
        <dbReference type="ARBA" id="ARBA00011270"/>
    </source>
</evidence>
<evidence type="ECO:0000256" key="10">
    <source>
        <dbReference type="RuleBase" id="RU003662"/>
    </source>
</evidence>
<dbReference type="EC" id="4.2.1.20" evidence="9"/>
<evidence type="ECO:0000256" key="8">
    <source>
        <dbReference type="ARBA" id="ARBA00049047"/>
    </source>
</evidence>
<evidence type="ECO:0000256" key="7">
    <source>
        <dbReference type="ARBA" id="ARBA00023239"/>
    </source>
</evidence>
<dbReference type="InParanoid" id="A0A1I4FMC9"/>
<gene>
    <name evidence="9" type="primary">trpA</name>
    <name evidence="11" type="ORF">SAMN04488085_107204</name>
</gene>
<dbReference type="FunCoup" id="A0A1I4FMC9">
    <property type="interactions" value="216"/>
</dbReference>
<comment type="pathway">
    <text evidence="2 9">Amino-acid biosynthesis; L-tryptophan biosynthesis; L-tryptophan from chorismate: step 5/5.</text>
</comment>
<evidence type="ECO:0000256" key="9">
    <source>
        <dbReference type="HAMAP-Rule" id="MF_00131"/>
    </source>
</evidence>
<sequence length="272" mass="27210">MSSKLADRIAAAKAEGRAALIAYLPVGYPTVEGSIAAMVAAVEGGADIVEVGVPYSDPGMDGPVIQQAVDVAVRAGVGMRDALRAVEAVAAAGAVPVVMSYWNPIERYGVERFAGDLAAAGGAGAITPDLIPDEAGAWLAAAERADLDRVFLVAPSSTDARLVSTTAACRGFVYAASTMGVTGTRATVSDAAEKLVARTRAAAPDLAVCVGLGVSNGDQAAEVAAFADGVIVGSAFVRCVLDAEDEAAGAAATRRLAGELAAGVRRHESAPA</sequence>
<feature type="active site" description="Proton acceptor" evidence="9">
    <location>
        <position position="61"/>
    </location>
</feature>
<dbReference type="PANTHER" id="PTHR43406:SF1">
    <property type="entry name" value="TRYPTOPHAN SYNTHASE ALPHA CHAIN, CHLOROPLASTIC"/>
    <property type="match status" value="1"/>
</dbReference>
<dbReference type="FunFam" id="3.20.20.70:FF:000037">
    <property type="entry name" value="Tryptophan synthase alpha chain"/>
    <property type="match status" value="1"/>
</dbReference>
<protein>
    <recommendedName>
        <fullName evidence="9">Tryptophan synthase alpha chain</fullName>
        <ecNumber evidence="9">4.2.1.20</ecNumber>
    </recommendedName>
</protein>
<dbReference type="CDD" id="cd04724">
    <property type="entry name" value="Tryptophan_synthase_alpha"/>
    <property type="match status" value="1"/>
</dbReference>
<dbReference type="UniPathway" id="UPA00035">
    <property type="reaction ID" value="UER00044"/>
</dbReference>
<dbReference type="Proteomes" id="UP000199152">
    <property type="component" value="Unassembled WGS sequence"/>
</dbReference>
<keyword evidence="12" id="KW-1185">Reference proteome</keyword>
<name>A0A1I4FMC9_9ACTN</name>
<keyword evidence="6 9" id="KW-0057">Aromatic amino acid biosynthesis</keyword>
<dbReference type="NCBIfam" id="TIGR00262">
    <property type="entry name" value="trpA"/>
    <property type="match status" value="1"/>
</dbReference>
<dbReference type="InterPro" id="IPR013785">
    <property type="entry name" value="Aldolase_TIM"/>
</dbReference>
<evidence type="ECO:0000313" key="11">
    <source>
        <dbReference type="EMBL" id="SFL18067.1"/>
    </source>
</evidence>
<evidence type="ECO:0000256" key="2">
    <source>
        <dbReference type="ARBA" id="ARBA00004733"/>
    </source>
</evidence>
<dbReference type="Gene3D" id="3.20.20.70">
    <property type="entry name" value="Aldolase class I"/>
    <property type="match status" value="1"/>
</dbReference>
<dbReference type="PANTHER" id="PTHR43406">
    <property type="entry name" value="TRYPTOPHAN SYNTHASE, ALPHA CHAIN"/>
    <property type="match status" value="1"/>
</dbReference>
<feature type="active site" description="Proton acceptor" evidence="9">
    <location>
        <position position="50"/>
    </location>
</feature>
<evidence type="ECO:0000256" key="6">
    <source>
        <dbReference type="ARBA" id="ARBA00023141"/>
    </source>
</evidence>
<organism evidence="11 12">
    <name type="scientific">Geodermatophilus ruber</name>
    <dbReference type="NCBI Taxonomy" id="504800"/>
    <lineage>
        <taxon>Bacteria</taxon>
        <taxon>Bacillati</taxon>
        <taxon>Actinomycetota</taxon>
        <taxon>Actinomycetes</taxon>
        <taxon>Geodermatophilales</taxon>
        <taxon>Geodermatophilaceae</taxon>
        <taxon>Geodermatophilus</taxon>
    </lineage>
</organism>
<evidence type="ECO:0000256" key="4">
    <source>
        <dbReference type="ARBA" id="ARBA00022605"/>
    </source>
</evidence>
<reference evidence="11 12" key="1">
    <citation type="submission" date="2016-10" db="EMBL/GenBank/DDBJ databases">
        <authorList>
            <person name="de Groot N.N."/>
        </authorList>
    </citation>
    <scope>NUCLEOTIDE SEQUENCE [LARGE SCALE GENOMIC DNA]</scope>
    <source>
        <strain evidence="11 12">DSM 45317</strain>
    </source>
</reference>
<dbReference type="EMBL" id="FOSW01000007">
    <property type="protein sequence ID" value="SFL18067.1"/>
    <property type="molecule type" value="Genomic_DNA"/>
</dbReference>
<comment type="subunit">
    <text evidence="3 9">Tetramer of two alpha and two beta chains.</text>
</comment>
<comment type="function">
    <text evidence="1 9">The alpha subunit is responsible for the aldol cleavage of indoleglycerol phosphate to indole and glyceraldehyde 3-phosphate.</text>
</comment>
<dbReference type="STRING" id="504800.SAMN04488085_107204"/>
<dbReference type="InterPro" id="IPR011060">
    <property type="entry name" value="RibuloseP-bd_barrel"/>
</dbReference>